<keyword evidence="4" id="KW-1185">Reference proteome</keyword>
<dbReference type="InterPro" id="IPR011992">
    <property type="entry name" value="EF-hand-dom_pair"/>
</dbReference>
<protein>
    <recommendedName>
        <fullName evidence="2">EF-hand domain-containing protein</fullName>
    </recommendedName>
</protein>
<name>A0AA88YKD8_PINIB</name>
<accession>A0AA88YKD8</accession>
<dbReference type="SMART" id="SM00054">
    <property type="entry name" value="EFh"/>
    <property type="match status" value="2"/>
</dbReference>
<dbReference type="InterPro" id="IPR018247">
    <property type="entry name" value="EF_Hand_1_Ca_BS"/>
</dbReference>
<evidence type="ECO:0000313" key="3">
    <source>
        <dbReference type="EMBL" id="KAK3103002.1"/>
    </source>
</evidence>
<dbReference type="Proteomes" id="UP001186944">
    <property type="component" value="Unassembled WGS sequence"/>
</dbReference>
<evidence type="ECO:0000256" key="1">
    <source>
        <dbReference type="ARBA" id="ARBA00022837"/>
    </source>
</evidence>
<feature type="domain" description="EF-hand" evidence="2">
    <location>
        <begin position="130"/>
        <end position="165"/>
    </location>
</feature>
<organism evidence="3 4">
    <name type="scientific">Pinctada imbricata</name>
    <name type="common">Atlantic pearl-oyster</name>
    <name type="synonym">Pinctada martensii</name>
    <dbReference type="NCBI Taxonomy" id="66713"/>
    <lineage>
        <taxon>Eukaryota</taxon>
        <taxon>Metazoa</taxon>
        <taxon>Spiralia</taxon>
        <taxon>Lophotrochozoa</taxon>
        <taxon>Mollusca</taxon>
        <taxon>Bivalvia</taxon>
        <taxon>Autobranchia</taxon>
        <taxon>Pteriomorphia</taxon>
        <taxon>Pterioida</taxon>
        <taxon>Pterioidea</taxon>
        <taxon>Pteriidae</taxon>
        <taxon>Pinctada</taxon>
    </lineage>
</organism>
<comment type="caution">
    <text evidence="3">The sequence shown here is derived from an EMBL/GenBank/DDBJ whole genome shotgun (WGS) entry which is preliminary data.</text>
</comment>
<dbReference type="PROSITE" id="PS00018">
    <property type="entry name" value="EF_HAND_1"/>
    <property type="match status" value="1"/>
</dbReference>
<dbReference type="EMBL" id="VSWD01000005">
    <property type="protein sequence ID" value="KAK3103002.1"/>
    <property type="molecule type" value="Genomic_DNA"/>
</dbReference>
<reference evidence="3" key="1">
    <citation type="submission" date="2019-08" db="EMBL/GenBank/DDBJ databases">
        <title>The improved chromosome-level genome for the pearl oyster Pinctada fucata martensii using PacBio sequencing and Hi-C.</title>
        <authorList>
            <person name="Zheng Z."/>
        </authorList>
    </citation>
    <scope>NUCLEOTIDE SEQUENCE</scope>
    <source>
        <strain evidence="3">ZZ-2019</strain>
        <tissue evidence="3">Adductor muscle</tissue>
    </source>
</reference>
<dbReference type="CDD" id="cd00051">
    <property type="entry name" value="EFh"/>
    <property type="match status" value="1"/>
</dbReference>
<dbReference type="GO" id="GO:0005509">
    <property type="term" value="F:calcium ion binding"/>
    <property type="evidence" value="ECO:0007669"/>
    <property type="project" value="InterPro"/>
</dbReference>
<dbReference type="AlphaFoldDB" id="A0AA88YKD8"/>
<dbReference type="Gene3D" id="1.10.238.10">
    <property type="entry name" value="EF-hand"/>
    <property type="match status" value="1"/>
</dbReference>
<keyword evidence="1" id="KW-0106">Calcium</keyword>
<sequence>MSQTVETVVFTPFIDKKVRIWYKMNDVKKMGRMGRDDYNEMAEQFKRQLDLPEEKAKEIRHWLLNGWNILTEEGLALKMASQPGGLCAETTPALLEVNKKMNDGGKVSEDEYLLAYKQLIEVNKSLFQKTFEKMVGSFFDAFDVDADGYVDANDLIKGWKCFGIDFPDAVRMIFKEMDTNQKGKIDKTIYVAHWVEFMLGNDQNAPISKFLCKV</sequence>
<evidence type="ECO:0000313" key="4">
    <source>
        <dbReference type="Proteomes" id="UP001186944"/>
    </source>
</evidence>
<proteinExistence type="predicted"/>
<dbReference type="SUPFAM" id="SSF47473">
    <property type="entry name" value="EF-hand"/>
    <property type="match status" value="1"/>
</dbReference>
<gene>
    <name evidence="3" type="ORF">FSP39_015690</name>
</gene>
<dbReference type="Pfam" id="PF13499">
    <property type="entry name" value="EF-hand_7"/>
    <property type="match status" value="1"/>
</dbReference>
<evidence type="ECO:0000259" key="2">
    <source>
        <dbReference type="PROSITE" id="PS50222"/>
    </source>
</evidence>
<dbReference type="PROSITE" id="PS50222">
    <property type="entry name" value="EF_HAND_2"/>
    <property type="match status" value="1"/>
</dbReference>
<dbReference type="InterPro" id="IPR002048">
    <property type="entry name" value="EF_hand_dom"/>
</dbReference>